<name>A0A2P2PEN9_RHIMU</name>
<evidence type="ECO:0000313" key="1">
    <source>
        <dbReference type="EMBL" id="MBX53208.1"/>
    </source>
</evidence>
<protein>
    <submittedName>
        <fullName evidence="1">Uncharacterized protein</fullName>
    </submittedName>
</protein>
<dbReference type="AlphaFoldDB" id="A0A2P2PEN9"/>
<accession>A0A2P2PEN9</accession>
<organism evidence="1">
    <name type="scientific">Rhizophora mucronata</name>
    <name type="common">Asiatic mangrove</name>
    <dbReference type="NCBI Taxonomy" id="61149"/>
    <lineage>
        <taxon>Eukaryota</taxon>
        <taxon>Viridiplantae</taxon>
        <taxon>Streptophyta</taxon>
        <taxon>Embryophyta</taxon>
        <taxon>Tracheophyta</taxon>
        <taxon>Spermatophyta</taxon>
        <taxon>Magnoliopsida</taxon>
        <taxon>eudicotyledons</taxon>
        <taxon>Gunneridae</taxon>
        <taxon>Pentapetalae</taxon>
        <taxon>rosids</taxon>
        <taxon>fabids</taxon>
        <taxon>Malpighiales</taxon>
        <taxon>Rhizophoraceae</taxon>
        <taxon>Rhizophora</taxon>
    </lineage>
</organism>
<sequence>MWFPSNTQKLQTIIIISLCS</sequence>
<proteinExistence type="predicted"/>
<reference evidence="1" key="1">
    <citation type="submission" date="2018-02" db="EMBL/GenBank/DDBJ databases">
        <title>Rhizophora mucronata_Transcriptome.</title>
        <authorList>
            <person name="Meera S.P."/>
            <person name="Sreeshan A."/>
            <person name="Augustine A."/>
        </authorList>
    </citation>
    <scope>NUCLEOTIDE SEQUENCE</scope>
    <source>
        <tissue evidence="1">Leaf</tissue>
    </source>
</reference>
<dbReference type="EMBL" id="GGEC01072724">
    <property type="protein sequence ID" value="MBX53208.1"/>
    <property type="molecule type" value="Transcribed_RNA"/>
</dbReference>